<comment type="similarity">
    <text evidence="2 11">Belongs to the LpxB family.</text>
</comment>
<keyword evidence="8 11" id="KW-0808">Transferase</keyword>
<dbReference type="PANTHER" id="PTHR30372:SF4">
    <property type="entry name" value="LIPID-A-DISACCHARIDE SYNTHASE, MITOCHONDRIAL-RELATED"/>
    <property type="match status" value="1"/>
</dbReference>
<dbReference type="RefSeq" id="WP_091360602.1">
    <property type="nucleotide sequence ID" value="NZ_AP025284.1"/>
</dbReference>
<accession>A0A1H9KAP0</accession>
<keyword evidence="5 11" id="KW-0444">Lipid biosynthesis</keyword>
<keyword evidence="9 11" id="KW-0443">Lipid metabolism</keyword>
<name>A0A1H9KAP0_9GAMM</name>
<protein>
    <recommendedName>
        <fullName evidence="4 11">Lipid-A-disaccharide synthase</fullName>
        <ecNumber evidence="3 11">2.4.1.182</ecNumber>
    </recommendedName>
</protein>
<dbReference type="OrthoDB" id="9801642at2"/>
<evidence type="ECO:0000256" key="8">
    <source>
        <dbReference type="ARBA" id="ARBA00022679"/>
    </source>
</evidence>
<evidence type="ECO:0000313" key="13">
    <source>
        <dbReference type="Proteomes" id="UP000198749"/>
    </source>
</evidence>
<evidence type="ECO:0000256" key="6">
    <source>
        <dbReference type="ARBA" id="ARBA00022556"/>
    </source>
</evidence>
<comment type="function">
    <text evidence="1 11">Condensation of UDP-2,3-diacylglucosamine and 2,3-diacylglucosamine-1-phosphate to form lipid A disaccharide, a precursor of lipid A, a phosphorylated glycolipid that anchors the lipopolysaccharide to the outer membrane of the cell.</text>
</comment>
<gene>
    <name evidence="11" type="primary">lpxB</name>
    <name evidence="12" type="ORF">SAMN03080615_03402</name>
</gene>
<dbReference type="PANTHER" id="PTHR30372">
    <property type="entry name" value="LIPID-A-DISACCHARIDE SYNTHASE"/>
    <property type="match status" value="1"/>
</dbReference>
<dbReference type="EC" id="2.4.1.182" evidence="3 11"/>
<dbReference type="SUPFAM" id="SSF53756">
    <property type="entry name" value="UDP-Glycosyltransferase/glycogen phosphorylase"/>
    <property type="match status" value="1"/>
</dbReference>
<dbReference type="EMBL" id="FOGB01000012">
    <property type="protein sequence ID" value="SEQ95925.1"/>
    <property type="molecule type" value="Genomic_DNA"/>
</dbReference>
<evidence type="ECO:0000256" key="2">
    <source>
        <dbReference type="ARBA" id="ARBA00007868"/>
    </source>
</evidence>
<organism evidence="12 13">
    <name type="scientific">Amphritea atlantica</name>
    <dbReference type="NCBI Taxonomy" id="355243"/>
    <lineage>
        <taxon>Bacteria</taxon>
        <taxon>Pseudomonadati</taxon>
        <taxon>Pseudomonadota</taxon>
        <taxon>Gammaproteobacteria</taxon>
        <taxon>Oceanospirillales</taxon>
        <taxon>Oceanospirillaceae</taxon>
        <taxon>Amphritea</taxon>
    </lineage>
</organism>
<evidence type="ECO:0000256" key="1">
    <source>
        <dbReference type="ARBA" id="ARBA00002056"/>
    </source>
</evidence>
<evidence type="ECO:0000313" key="12">
    <source>
        <dbReference type="EMBL" id="SEQ95925.1"/>
    </source>
</evidence>
<keyword evidence="13" id="KW-1185">Reference proteome</keyword>
<reference evidence="13" key="1">
    <citation type="submission" date="2016-10" db="EMBL/GenBank/DDBJ databases">
        <authorList>
            <person name="Varghese N."/>
            <person name="Submissions S."/>
        </authorList>
    </citation>
    <scope>NUCLEOTIDE SEQUENCE [LARGE SCALE GENOMIC DNA]</scope>
    <source>
        <strain evidence="13">DSM 18887</strain>
    </source>
</reference>
<dbReference type="GO" id="GO:0009245">
    <property type="term" value="P:lipid A biosynthetic process"/>
    <property type="evidence" value="ECO:0007669"/>
    <property type="project" value="UniProtKB-UniRule"/>
</dbReference>
<dbReference type="GO" id="GO:0016020">
    <property type="term" value="C:membrane"/>
    <property type="evidence" value="ECO:0007669"/>
    <property type="project" value="GOC"/>
</dbReference>
<evidence type="ECO:0000256" key="11">
    <source>
        <dbReference type="HAMAP-Rule" id="MF_00392"/>
    </source>
</evidence>
<evidence type="ECO:0000256" key="4">
    <source>
        <dbReference type="ARBA" id="ARBA00020902"/>
    </source>
</evidence>
<evidence type="ECO:0000256" key="9">
    <source>
        <dbReference type="ARBA" id="ARBA00023098"/>
    </source>
</evidence>
<evidence type="ECO:0000256" key="3">
    <source>
        <dbReference type="ARBA" id="ARBA00012687"/>
    </source>
</evidence>
<sequence>MATLRIGIVAGEASGDILGAGLLAELKQRFPEIEIEGIGGELMQAEGCHSLYPMEKLSVMGLVEVLGRLRELLRIRRSLVAHFSQQRPDIFIGIDAPDFTLNLEGKLRLAGIPTVHYVSPSVWAWRSKRVFKILKTTDLMLTLFPFEAKFYQQHAMPVEFVGHPLANMIPLEPDQAKARADLGLPFEQQIVALMPGSRGGELKYLADPFLDTARWLLKRNSDLVFVMPAANQQRYDHLRALLDRRYSDLPVKLVLKRSREVLTAADAVLIASGTATLEALLLKKPMVVAYRMAPVTYMIISRLLSSQYISLPNLLADAPLVPEILQNDVRPEILGPAIEQALLDSEEQSALKQHFYEIHLQLRQDASKKAADAIVRLLQSRGRLSGKPGV</sequence>
<dbReference type="HAMAP" id="MF_00392">
    <property type="entry name" value="LpxB"/>
    <property type="match status" value="1"/>
</dbReference>
<evidence type="ECO:0000256" key="10">
    <source>
        <dbReference type="ARBA" id="ARBA00048975"/>
    </source>
</evidence>
<proteinExistence type="inferred from homology"/>
<evidence type="ECO:0000256" key="5">
    <source>
        <dbReference type="ARBA" id="ARBA00022516"/>
    </source>
</evidence>
<dbReference type="AlphaFoldDB" id="A0A1H9KAP0"/>
<dbReference type="NCBIfam" id="TIGR00215">
    <property type="entry name" value="lpxB"/>
    <property type="match status" value="1"/>
</dbReference>
<evidence type="ECO:0000256" key="7">
    <source>
        <dbReference type="ARBA" id="ARBA00022676"/>
    </source>
</evidence>
<comment type="pathway">
    <text evidence="11">Bacterial outer membrane biogenesis; LPS lipid A biosynthesis.</text>
</comment>
<dbReference type="GO" id="GO:0008915">
    <property type="term" value="F:lipid-A-disaccharide synthase activity"/>
    <property type="evidence" value="ECO:0007669"/>
    <property type="project" value="UniProtKB-UniRule"/>
</dbReference>
<dbReference type="GO" id="GO:0005543">
    <property type="term" value="F:phospholipid binding"/>
    <property type="evidence" value="ECO:0007669"/>
    <property type="project" value="TreeGrafter"/>
</dbReference>
<dbReference type="Proteomes" id="UP000198749">
    <property type="component" value="Unassembled WGS sequence"/>
</dbReference>
<dbReference type="Pfam" id="PF02684">
    <property type="entry name" value="LpxB"/>
    <property type="match status" value="1"/>
</dbReference>
<keyword evidence="6 11" id="KW-0441">Lipid A biosynthesis</keyword>
<dbReference type="InterPro" id="IPR003835">
    <property type="entry name" value="Glyco_trans_19"/>
</dbReference>
<dbReference type="UniPathway" id="UPA00973"/>
<dbReference type="Gene3D" id="3.40.50.2000">
    <property type="entry name" value="Glycogen Phosphorylase B"/>
    <property type="match status" value="1"/>
</dbReference>
<dbReference type="STRING" id="355243.SAMN03080615_03402"/>
<comment type="catalytic activity">
    <reaction evidence="10 11">
        <text>a lipid X + a UDP-2-N,3-O-bis[(3R)-3-hydroxyacyl]-alpha-D-glucosamine = a lipid A disaccharide + UDP + H(+)</text>
        <dbReference type="Rhea" id="RHEA:67828"/>
        <dbReference type="ChEBI" id="CHEBI:15378"/>
        <dbReference type="ChEBI" id="CHEBI:58223"/>
        <dbReference type="ChEBI" id="CHEBI:137748"/>
        <dbReference type="ChEBI" id="CHEBI:176338"/>
        <dbReference type="ChEBI" id="CHEBI:176343"/>
        <dbReference type="EC" id="2.4.1.182"/>
    </reaction>
</comment>
<keyword evidence="7 11" id="KW-0328">Glycosyltransferase</keyword>